<proteinExistence type="predicted"/>
<gene>
    <name evidence="1" type="ORF">ACFO3O_10065</name>
</gene>
<organism evidence="1 2">
    <name type="scientific">Dokdonia ponticola</name>
    <dbReference type="NCBI Taxonomy" id="2041041"/>
    <lineage>
        <taxon>Bacteria</taxon>
        <taxon>Pseudomonadati</taxon>
        <taxon>Bacteroidota</taxon>
        <taxon>Flavobacteriia</taxon>
        <taxon>Flavobacteriales</taxon>
        <taxon>Flavobacteriaceae</taxon>
        <taxon>Dokdonia</taxon>
    </lineage>
</organism>
<accession>A0ABV9HWI6</accession>
<protein>
    <submittedName>
        <fullName evidence="1">Uncharacterized protein</fullName>
    </submittedName>
</protein>
<dbReference type="Proteomes" id="UP001596043">
    <property type="component" value="Unassembled WGS sequence"/>
</dbReference>
<comment type="caution">
    <text evidence="1">The sequence shown here is derived from an EMBL/GenBank/DDBJ whole genome shotgun (WGS) entry which is preliminary data.</text>
</comment>
<sequence>MRILLIVIALLTTTAGFSQQSKIKRLRKETMSLAMELYKSELASWHSTDILVDKLGSMSTIGGYLSYSENDETIAIYYDQSEDKDVLYEVRYPQILKLKDVYELDTIPRKPTELENRLLATREKARDVVQKNEDSFFSYYKNVGWNFVPLLLNNKVTVYSISGPQESGKVLIGNDYKFEFDKKDRFVSKSKIHNTLLVYPYVGEDKKLKQVVHSHIIDDYPILSATDICTLMLYEPYVEWKQHTVISDSYVSIFDLKEKQLIIMTRKVWDKINKLDKD</sequence>
<name>A0ABV9HWI6_9FLAO</name>
<evidence type="ECO:0000313" key="2">
    <source>
        <dbReference type="Proteomes" id="UP001596043"/>
    </source>
</evidence>
<keyword evidence="2" id="KW-1185">Reference proteome</keyword>
<evidence type="ECO:0000313" key="1">
    <source>
        <dbReference type="EMBL" id="MFC4634253.1"/>
    </source>
</evidence>
<dbReference type="RefSeq" id="WP_379978478.1">
    <property type="nucleotide sequence ID" value="NZ_JBHSFV010000005.1"/>
</dbReference>
<dbReference type="EMBL" id="JBHSFV010000005">
    <property type="protein sequence ID" value="MFC4634253.1"/>
    <property type="molecule type" value="Genomic_DNA"/>
</dbReference>
<reference evidence="2" key="1">
    <citation type="journal article" date="2019" name="Int. J. Syst. Evol. Microbiol.">
        <title>The Global Catalogue of Microorganisms (GCM) 10K type strain sequencing project: providing services to taxonomists for standard genome sequencing and annotation.</title>
        <authorList>
            <consortium name="The Broad Institute Genomics Platform"/>
            <consortium name="The Broad Institute Genome Sequencing Center for Infectious Disease"/>
            <person name="Wu L."/>
            <person name="Ma J."/>
        </authorList>
    </citation>
    <scope>NUCLEOTIDE SEQUENCE [LARGE SCALE GENOMIC DNA]</scope>
    <source>
        <strain evidence="2">YJ-61-S</strain>
    </source>
</reference>